<dbReference type="Pfam" id="PF09425">
    <property type="entry name" value="Jas_motif"/>
    <property type="match status" value="1"/>
</dbReference>
<organism evidence="8 9">
    <name type="scientific">Musa acuminata subsp. malaccensis</name>
    <name type="common">Wild banana</name>
    <name type="synonym">Musa malaccensis</name>
    <dbReference type="NCBI Taxonomy" id="214687"/>
    <lineage>
        <taxon>Eukaryota</taxon>
        <taxon>Viridiplantae</taxon>
        <taxon>Streptophyta</taxon>
        <taxon>Embryophyta</taxon>
        <taxon>Tracheophyta</taxon>
        <taxon>Spermatophyta</taxon>
        <taxon>Magnoliopsida</taxon>
        <taxon>Liliopsida</taxon>
        <taxon>Zingiberales</taxon>
        <taxon>Musaceae</taxon>
        <taxon>Musa</taxon>
    </lineage>
</organism>
<dbReference type="PROSITE" id="PS51320">
    <property type="entry name" value="TIFY"/>
    <property type="match status" value="1"/>
</dbReference>
<comment type="subcellular location">
    <subcellularLocation>
        <location evidence="4">Nucleus</location>
    </subcellularLocation>
</comment>
<evidence type="ECO:0000256" key="3">
    <source>
        <dbReference type="ARBA" id="ARBA00022843"/>
    </source>
</evidence>
<comment type="domain">
    <text evidence="4">The jas domain is required for interaction with COI1.</text>
</comment>
<dbReference type="FunCoup" id="A0A804IYD7">
    <property type="interactions" value="20"/>
</dbReference>
<proteinExistence type="inferred from homology"/>
<reference evidence="7" key="1">
    <citation type="submission" date="2021-03" db="EMBL/GenBank/DDBJ databases">
        <authorList>
            <consortium name="Genoscope - CEA"/>
            <person name="William W."/>
        </authorList>
    </citation>
    <scope>NUCLEOTIDE SEQUENCE</scope>
    <source>
        <strain evidence="7">Doubled-haploid Pahang</strain>
    </source>
</reference>
<dbReference type="GO" id="GO:2000022">
    <property type="term" value="P:regulation of jasmonic acid mediated signaling pathway"/>
    <property type="evidence" value="ECO:0000318"/>
    <property type="project" value="GO_Central"/>
</dbReference>
<keyword evidence="9" id="KW-1185">Reference proteome</keyword>
<feature type="domain" description="Tify" evidence="6">
    <location>
        <begin position="44"/>
        <end position="78"/>
    </location>
</feature>
<dbReference type="Proteomes" id="UP000012960">
    <property type="component" value="Unplaced"/>
</dbReference>
<dbReference type="GO" id="GO:0031347">
    <property type="term" value="P:regulation of defense response"/>
    <property type="evidence" value="ECO:0000318"/>
    <property type="project" value="GO_Central"/>
</dbReference>
<dbReference type="EMBL" id="HG996469">
    <property type="protein sequence ID" value="CAG1844614.1"/>
    <property type="molecule type" value="Genomic_DNA"/>
</dbReference>
<keyword evidence="3" id="KW-0832">Ubl conjugation</keyword>
<evidence type="ECO:0000256" key="5">
    <source>
        <dbReference type="SAM" id="MobiDB-lite"/>
    </source>
</evidence>
<comment type="similarity">
    <text evidence="1 4">Belongs to the TIFY/JAZ family.</text>
</comment>
<sequence length="151" mass="17139">MEMVDLRLRLGSSSGGGDDDEPSTASCNSRVARLFESSREYHHQQQQPQQITLLYDGRICACDVTEMQARAIIAMAKREMDGHMKKTTQAHRQPIESSLPPSSPRPVERLLINPELSMKRSLQRFLHKRKSRLHALSPYGHGPQNLYSIKS</sequence>
<evidence type="ECO:0000256" key="2">
    <source>
        <dbReference type="ARBA" id="ARBA00022819"/>
    </source>
</evidence>
<accession>A0A804IYD7</accession>
<reference evidence="8" key="2">
    <citation type="submission" date="2021-05" db="UniProtKB">
        <authorList>
            <consortium name="EnsemblPlants"/>
        </authorList>
    </citation>
    <scope>IDENTIFICATION</scope>
    <source>
        <strain evidence="8">subsp. malaccensis</strain>
    </source>
</reference>
<keyword evidence="4" id="KW-0539">Nucleus</keyword>
<evidence type="ECO:0000259" key="6">
    <source>
        <dbReference type="PROSITE" id="PS51320"/>
    </source>
</evidence>
<dbReference type="EnsemblPlants" id="Ma04_t38060.1">
    <property type="protein sequence ID" value="Ma04_p38060.1"/>
    <property type="gene ID" value="Ma04_g38060"/>
</dbReference>
<dbReference type="GO" id="GO:0009611">
    <property type="term" value="P:response to wounding"/>
    <property type="evidence" value="ECO:0000318"/>
    <property type="project" value="GO_Central"/>
</dbReference>
<dbReference type="InterPro" id="IPR040390">
    <property type="entry name" value="TIFY/JAZ"/>
</dbReference>
<dbReference type="PANTHER" id="PTHR33077">
    <property type="entry name" value="PROTEIN TIFY 4A-RELATED-RELATED"/>
    <property type="match status" value="1"/>
</dbReference>
<name>A0A804IYD7_MUSAM</name>
<evidence type="ECO:0000256" key="1">
    <source>
        <dbReference type="ARBA" id="ARBA00008614"/>
    </source>
</evidence>
<evidence type="ECO:0000313" key="7">
    <source>
        <dbReference type="EMBL" id="CAG1844614.1"/>
    </source>
</evidence>
<protein>
    <recommendedName>
        <fullName evidence="4">Protein TIFY</fullName>
    </recommendedName>
    <alternativeName>
        <fullName evidence="4">Jasmonate ZIM domain-containing protein</fullName>
    </alternativeName>
</protein>
<evidence type="ECO:0000313" key="9">
    <source>
        <dbReference type="Proteomes" id="UP000012960"/>
    </source>
</evidence>
<evidence type="ECO:0000313" key="8">
    <source>
        <dbReference type="EnsemblPlants" id="Ma04_p38060.1"/>
    </source>
</evidence>
<feature type="region of interest" description="Disordered" evidence="5">
    <location>
        <begin position="82"/>
        <end position="107"/>
    </location>
</feature>
<gene>
    <name evidence="7" type="ORF">GSMUA_144090.1</name>
</gene>
<dbReference type="PANTHER" id="PTHR33077:SF17">
    <property type="entry name" value="PROTEIN TIFY 5B"/>
    <property type="match status" value="1"/>
</dbReference>
<dbReference type="AlphaFoldDB" id="A0A804IYD7"/>
<dbReference type="OrthoDB" id="782771at2759"/>
<dbReference type="Gramene" id="Ma04_t38060.1">
    <property type="protein sequence ID" value="Ma04_p38060.1"/>
    <property type="gene ID" value="Ma04_g38060"/>
</dbReference>
<evidence type="ECO:0000256" key="4">
    <source>
        <dbReference type="RuleBase" id="RU369065"/>
    </source>
</evidence>
<dbReference type="OMA" id="GRICACD"/>
<keyword evidence="2 4" id="KW-1184">Jasmonic acid signaling pathway</keyword>
<dbReference type="GO" id="GO:0005634">
    <property type="term" value="C:nucleus"/>
    <property type="evidence" value="ECO:0000318"/>
    <property type="project" value="GO_Central"/>
</dbReference>
<dbReference type="InterPro" id="IPR010399">
    <property type="entry name" value="Tify_dom"/>
</dbReference>
<dbReference type="InterPro" id="IPR018467">
    <property type="entry name" value="CCT_CS"/>
</dbReference>
<dbReference type="Pfam" id="PF06200">
    <property type="entry name" value="tify"/>
    <property type="match status" value="1"/>
</dbReference>
<comment type="function">
    <text evidence="4">Repressor of jasmonate responses.</text>
</comment>